<feature type="domain" description="Pyrroline-5-carboxylate reductase dimerisation" evidence="7">
    <location>
        <begin position="158"/>
        <end position="257"/>
    </location>
</feature>
<evidence type="ECO:0000256" key="5">
    <source>
        <dbReference type="PIRSR" id="PIRSR000193-1"/>
    </source>
</evidence>
<dbReference type="InterPro" id="IPR036291">
    <property type="entry name" value="NAD(P)-bd_dom_sf"/>
</dbReference>
<dbReference type="EMBL" id="CM001376">
    <property type="protein sequence ID" value="EHM12923.1"/>
    <property type="molecule type" value="Genomic_DNA"/>
</dbReference>
<proteinExistence type="inferred from homology"/>
<dbReference type="HOGENOM" id="CLU_042344_4_1_0"/>
<comment type="pathway">
    <text evidence="4">Amino-acid biosynthesis; L-proline biosynthesis; L-proline from L-glutamate 5-semialdehyde: step 1/1.</text>
</comment>
<keyword evidence="3 4" id="KW-0560">Oxidoreductase</keyword>
<dbReference type="RefSeq" id="WP_008520547.1">
    <property type="nucleotide sequence ID" value="NZ_CM001376.1"/>
</dbReference>
<dbReference type="UniPathway" id="UPA00098">
    <property type="reaction ID" value="UER00361"/>
</dbReference>
<dbReference type="GO" id="GO:0005737">
    <property type="term" value="C:cytoplasm"/>
    <property type="evidence" value="ECO:0007669"/>
    <property type="project" value="UniProtKB-SubCell"/>
</dbReference>
<accession>H0UJR4</accession>
<dbReference type="HAMAP" id="MF_01925">
    <property type="entry name" value="P5C_reductase"/>
    <property type="match status" value="1"/>
</dbReference>
<dbReference type="Proteomes" id="UP000003806">
    <property type="component" value="Chromosome"/>
</dbReference>
<keyword evidence="4" id="KW-0641">Proline biosynthesis</keyword>
<comment type="similarity">
    <text evidence="1 4">Belongs to the pyrroline-5-carboxylate reductase family.</text>
</comment>
<dbReference type="InterPro" id="IPR000304">
    <property type="entry name" value="Pyrroline-COOH_reductase"/>
</dbReference>
<evidence type="ECO:0000313" key="8">
    <source>
        <dbReference type="EMBL" id="EHM12923.1"/>
    </source>
</evidence>
<comment type="function">
    <text evidence="4">Catalyzes the reduction of 1-pyrroline-5-carboxylate (PCA) to L-proline.</text>
</comment>
<dbReference type="AlphaFoldDB" id="H0UJR4"/>
<feature type="binding site" evidence="5">
    <location>
        <begin position="69"/>
        <end position="72"/>
    </location>
    <ligand>
        <name>NADP(+)</name>
        <dbReference type="ChEBI" id="CHEBI:58349"/>
    </ligand>
</feature>
<evidence type="ECO:0000259" key="6">
    <source>
        <dbReference type="Pfam" id="PF03807"/>
    </source>
</evidence>
<dbReference type="STRING" id="885272.JonanDRAFT_0519"/>
<feature type="domain" description="Pyrroline-5-carboxylate reductase catalytic N-terminal" evidence="6">
    <location>
        <begin position="10"/>
        <end position="96"/>
    </location>
</feature>
<evidence type="ECO:0000256" key="4">
    <source>
        <dbReference type="HAMAP-Rule" id="MF_01925"/>
    </source>
</evidence>
<dbReference type="GO" id="GO:0055129">
    <property type="term" value="P:L-proline biosynthetic process"/>
    <property type="evidence" value="ECO:0007669"/>
    <property type="project" value="UniProtKB-UniRule"/>
</dbReference>
<keyword evidence="4" id="KW-0963">Cytoplasm</keyword>
<dbReference type="Pfam" id="PF14748">
    <property type="entry name" value="P5CR_dimer"/>
    <property type="match status" value="1"/>
</dbReference>
<reference evidence="8 9" key="1">
    <citation type="submission" date="2011-11" db="EMBL/GenBank/DDBJ databases">
        <title>The Noncontiguous Finished genome of Jonquetella anthropi DSM 22815.</title>
        <authorList>
            <consortium name="US DOE Joint Genome Institute (JGI-PGF)"/>
            <person name="Lucas S."/>
            <person name="Copeland A."/>
            <person name="Lapidus A."/>
            <person name="Glavina del Rio T."/>
            <person name="Dalin E."/>
            <person name="Tice H."/>
            <person name="Bruce D."/>
            <person name="Goodwin L."/>
            <person name="Pitluck S."/>
            <person name="Peters L."/>
            <person name="Mikhailova N."/>
            <person name="Held B."/>
            <person name="Kyrpides N."/>
            <person name="Mavromatis K."/>
            <person name="Ivanova N."/>
            <person name="Markowitz V."/>
            <person name="Cheng J.-F."/>
            <person name="Hugenholtz P."/>
            <person name="Woyke T."/>
            <person name="Wu D."/>
            <person name="Gronow S."/>
            <person name="Wellnitz S."/>
            <person name="Brambilla E."/>
            <person name="Klenk H.-P."/>
            <person name="Eisen J.A."/>
        </authorList>
    </citation>
    <scope>NUCLEOTIDE SEQUENCE [LARGE SCALE GENOMIC DNA]</scope>
    <source>
        <strain evidence="8 9">DSM 22815</strain>
    </source>
</reference>
<feature type="binding site" evidence="5">
    <location>
        <position position="55"/>
    </location>
    <ligand>
        <name>NADPH</name>
        <dbReference type="ChEBI" id="CHEBI:57783"/>
    </ligand>
</feature>
<feature type="binding site" evidence="5">
    <location>
        <begin position="11"/>
        <end position="16"/>
    </location>
    <ligand>
        <name>NADP(+)</name>
        <dbReference type="ChEBI" id="CHEBI:58349"/>
    </ligand>
</feature>
<dbReference type="OrthoDB" id="9805754at2"/>
<organism evidence="8 9">
    <name type="scientific">Jonquetella anthropi DSM 22815</name>
    <dbReference type="NCBI Taxonomy" id="885272"/>
    <lineage>
        <taxon>Bacteria</taxon>
        <taxon>Thermotogati</taxon>
        <taxon>Synergistota</taxon>
        <taxon>Synergistia</taxon>
        <taxon>Synergistales</taxon>
        <taxon>Dethiosulfovibrionaceae</taxon>
        <taxon>Jonquetella</taxon>
    </lineage>
</organism>
<evidence type="ECO:0000259" key="7">
    <source>
        <dbReference type="Pfam" id="PF14748"/>
    </source>
</evidence>
<dbReference type="InterPro" id="IPR028939">
    <property type="entry name" value="P5C_Rdtase_cat_N"/>
</dbReference>
<evidence type="ECO:0000256" key="2">
    <source>
        <dbReference type="ARBA" id="ARBA00022857"/>
    </source>
</evidence>
<comment type="catalytic activity">
    <reaction evidence="4">
        <text>L-proline + NAD(+) = (S)-1-pyrroline-5-carboxylate + NADH + 2 H(+)</text>
        <dbReference type="Rhea" id="RHEA:14105"/>
        <dbReference type="ChEBI" id="CHEBI:15378"/>
        <dbReference type="ChEBI" id="CHEBI:17388"/>
        <dbReference type="ChEBI" id="CHEBI:57540"/>
        <dbReference type="ChEBI" id="CHEBI:57945"/>
        <dbReference type="ChEBI" id="CHEBI:60039"/>
        <dbReference type="EC" id="1.5.1.2"/>
    </reaction>
</comment>
<dbReference type="SUPFAM" id="SSF51735">
    <property type="entry name" value="NAD(P)-binding Rossmann-fold domains"/>
    <property type="match status" value="1"/>
</dbReference>
<dbReference type="SUPFAM" id="SSF48179">
    <property type="entry name" value="6-phosphogluconate dehydrogenase C-terminal domain-like"/>
    <property type="match status" value="1"/>
</dbReference>
<evidence type="ECO:0000256" key="1">
    <source>
        <dbReference type="ARBA" id="ARBA00005525"/>
    </source>
</evidence>
<dbReference type="GO" id="GO:0004735">
    <property type="term" value="F:pyrroline-5-carboxylate reductase activity"/>
    <property type="evidence" value="ECO:0007669"/>
    <property type="project" value="UniProtKB-UniRule"/>
</dbReference>
<name>H0UJR4_9BACT</name>
<keyword evidence="2 4" id="KW-0521">NADP</keyword>
<dbReference type="PANTHER" id="PTHR11645">
    <property type="entry name" value="PYRROLINE-5-CARBOXYLATE REDUCTASE"/>
    <property type="match status" value="1"/>
</dbReference>
<dbReference type="Pfam" id="PF03807">
    <property type="entry name" value="F420_oxidored"/>
    <property type="match status" value="1"/>
</dbReference>
<dbReference type="PANTHER" id="PTHR11645:SF0">
    <property type="entry name" value="PYRROLINE-5-CARBOXYLATE REDUCTASE 3"/>
    <property type="match status" value="1"/>
</dbReference>
<dbReference type="InterPro" id="IPR029036">
    <property type="entry name" value="P5CR_dimer"/>
</dbReference>
<dbReference type="PIRSF" id="PIRSF000193">
    <property type="entry name" value="Pyrrol-5-carb_rd"/>
    <property type="match status" value="1"/>
</dbReference>
<dbReference type="FunFam" id="1.10.3730.10:FF:000001">
    <property type="entry name" value="Pyrroline-5-carboxylate reductase"/>
    <property type="match status" value="1"/>
</dbReference>
<dbReference type="Gene3D" id="3.40.50.720">
    <property type="entry name" value="NAD(P)-binding Rossmann-like Domain"/>
    <property type="match status" value="1"/>
</dbReference>
<dbReference type="Gene3D" id="1.10.3730.10">
    <property type="entry name" value="ProC C-terminal domain-like"/>
    <property type="match status" value="1"/>
</dbReference>
<protein>
    <recommendedName>
        <fullName evidence="4">Pyrroline-5-carboxylate reductase</fullName>
        <shortName evidence="4">P5C reductase</shortName>
        <shortName evidence="4">P5CR</shortName>
        <ecNumber evidence="4">1.5.1.2</ecNumber>
    </recommendedName>
    <alternativeName>
        <fullName evidence="4">PCA reductase</fullName>
    </alternativeName>
</protein>
<evidence type="ECO:0000256" key="3">
    <source>
        <dbReference type="ARBA" id="ARBA00023002"/>
    </source>
</evidence>
<comment type="catalytic activity">
    <reaction evidence="4">
        <text>L-proline + NADP(+) = (S)-1-pyrroline-5-carboxylate + NADPH + 2 H(+)</text>
        <dbReference type="Rhea" id="RHEA:14109"/>
        <dbReference type="ChEBI" id="CHEBI:15378"/>
        <dbReference type="ChEBI" id="CHEBI:17388"/>
        <dbReference type="ChEBI" id="CHEBI:57783"/>
        <dbReference type="ChEBI" id="CHEBI:58349"/>
        <dbReference type="ChEBI" id="CHEBI:60039"/>
        <dbReference type="EC" id="1.5.1.2"/>
    </reaction>
</comment>
<comment type="subcellular location">
    <subcellularLocation>
        <location evidence="4">Cytoplasm</location>
    </subcellularLocation>
</comment>
<sequence length="259" mass="26576">MKVCYDSPVIIGGGALGGAVAIGLAKSGLSPVVSHPKESRLAELEALGLRLTRDNVQALEASAGPVLFAVKPWLVKDVVRALADRLAGRVCCSMAARVSLEELKSCAPGAKWGRAIPNIAAAVGAGFAGVASDDWDEDERNAMLGLFRREGEAVWVGEKDLNAVSTLSGSAIAFVLMAAEAFIQGGLGVGMSCDDSLKAALATFEGAAKLVRETGLHPAALKDSVCTPRGTTIAGLRALEAKGFKSALIEGLIATYNAG</sequence>
<dbReference type="eggNOG" id="COG0345">
    <property type="taxonomic scope" value="Bacteria"/>
</dbReference>
<keyword evidence="4" id="KW-0028">Amino-acid biosynthesis</keyword>
<evidence type="ECO:0000313" key="9">
    <source>
        <dbReference type="Proteomes" id="UP000003806"/>
    </source>
</evidence>
<keyword evidence="9" id="KW-1185">Reference proteome</keyword>
<dbReference type="EC" id="1.5.1.2" evidence="4"/>
<dbReference type="InterPro" id="IPR008927">
    <property type="entry name" value="6-PGluconate_DH-like_C_sf"/>
</dbReference>
<gene>
    <name evidence="4" type="primary">proC</name>
    <name evidence="8" type="ORF">JonanDRAFT_0519</name>
</gene>